<evidence type="ECO:0000259" key="5">
    <source>
        <dbReference type="PROSITE" id="PS51898"/>
    </source>
</evidence>
<gene>
    <name evidence="6" type="ORF">CLV30_11755</name>
</gene>
<dbReference type="InterPro" id="IPR058717">
    <property type="entry name" value="Phage_L5_Integrase_N"/>
</dbReference>
<dbReference type="Pfam" id="PF00589">
    <property type="entry name" value="Phage_integrase"/>
    <property type="match status" value="1"/>
</dbReference>
<name>A0A2P8DRA6_9ACTN</name>
<keyword evidence="4" id="KW-0233">DNA recombination</keyword>
<keyword evidence="7" id="KW-1185">Reference proteome</keyword>
<feature type="domain" description="Tyr recombinase" evidence="5">
    <location>
        <begin position="160"/>
        <end position="342"/>
    </location>
</feature>
<accession>A0A2P8DRA6</accession>
<comment type="caution">
    <text evidence="6">The sequence shown here is derived from an EMBL/GenBank/DDBJ whole genome shotgun (WGS) entry which is preliminary data.</text>
</comment>
<dbReference type="CDD" id="cd01189">
    <property type="entry name" value="INT_ICEBs1_C_like"/>
    <property type="match status" value="1"/>
</dbReference>
<dbReference type="InterPro" id="IPR013762">
    <property type="entry name" value="Integrase-like_cat_sf"/>
</dbReference>
<proteinExistence type="inferred from homology"/>
<reference evidence="6 7" key="1">
    <citation type="submission" date="2018-03" db="EMBL/GenBank/DDBJ databases">
        <title>Genomic Encyclopedia of Archaeal and Bacterial Type Strains, Phase II (KMG-II): from individual species to whole genera.</title>
        <authorList>
            <person name="Goeker M."/>
        </authorList>
    </citation>
    <scope>NUCLEOTIDE SEQUENCE [LARGE SCALE GENOMIC DNA]</scope>
    <source>
        <strain evidence="6 7">DSM 45211</strain>
    </source>
</reference>
<keyword evidence="3" id="KW-0238">DNA-binding</keyword>
<dbReference type="GO" id="GO:0006310">
    <property type="term" value="P:DNA recombination"/>
    <property type="evidence" value="ECO:0007669"/>
    <property type="project" value="UniProtKB-KW"/>
</dbReference>
<dbReference type="InterPro" id="IPR002104">
    <property type="entry name" value="Integrase_catalytic"/>
</dbReference>
<dbReference type="Gene3D" id="1.10.150.130">
    <property type="match status" value="1"/>
</dbReference>
<dbReference type="SUPFAM" id="SSF56349">
    <property type="entry name" value="DNA breaking-rejoining enzymes"/>
    <property type="match status" value="1"/>
</dbReference>
<dbReference type="GO" id="GO:0015074">
    <property type="term" value="P:DNA integration"/>
    <property type="evidence" value="ECO:0007669"/>
    <property type="project" value="UniProtKB-KW"/>
</dbReference>
<dbReference type="OrthoDB" id="1822491at2"/>
<evidence type="ECO:0000256" key="3">
    <source>
        <dbReference type="ARBA" id="ARBA00023125"/>
    </source>
</evidence>
<evidence type="ECO:0000313" key="6">
    <source>
        <dbReference type="EMBL" id="PSK99752.1"/>
    </source>
</evidence>
<dbReference type="Proteomes" id="UP000243528">
    <property type="component" value="Unassembled WGS sequence"/>
</dbReference>
<dbReference type="InterPro" id="IPR011010">
    <property type="entry name" value="DNA_brk_join_enz"/>
</dbReference>
<evidence type="ECO:0000256" key="2">
    <source>
        <dbReference type="ARBA" id="ARBA00022908"/>
    </source>
</evidence>
<dbReference type="EMBL" id="PYGE01000017">
    <property type="protein sequence ID" value="PSK99752.1"/>
    <property type="molecule type" value="Genomic_DNA"/>
</dbReference>
<dbReference type="GO" id="GO:0003677">
    <property type="term" value="F:DNA binding"/>
    <property type="evidence" value="ECO:0007669"/>
    <property type="project" value="UniProtKB-KW"/>
</dbReference>
<dbReference type="AlphaFoldDB" id="A0A2P8DRA6"/>
<dbReference type="PANTHER" id="PTHR30349">
    <property type="entry name" value="PHAGE INTEGRASE-RELATED"/>
    <property type="match status" value="1"/>
</dbReference>
<dbReference type="InterPro" id="IPR050090">
    <property type="entry name" value="Tyrosine_recombinase_XerCD"/>
</dbReference>
<organism evidence="6 7">
    <name type="scientific">Haloactinopolyspora alba</name>
    <dbReference type="NCBI Taxonomy" id="648780"/>
    <lineage>
        <taxon>Bacteria</taxon>
        <taxon>Bacillati</taxon>
        <taxon>Actinomycetota</taxon>
        <taxon>Actinomycetes</taxon>
        <taxon>Jiangellales</taxon>
        <taxon>Jiangellaceae</taxon>
        <taxon>Haloactinopolyspora</taxon>
    </lineage>
</organism>
<protein>
    <submittedName>
        <fullName evidence="6">Integrase-like protein</fullName>
    </submittedName>
</protein>
<dbReference type="RefSeq" id="WP_106538935.1">
    <property type="nucleotide sequence ID" value="NZ_PYGE01000017.1"/>
</dbReference>
<dbReference type="Pfam" id="PF14659">
    <property type="entry name" value="Phage_int_SAM_3"/>
    <property type="match status" value="1"/>
</dbReference>
<dbReference type="InterPro" id="IPR010998">
    <property type="entry name" value="Integrase_recombinase_N"/>
</dbReference>
<keyword evidence="2" id="KW-0229">DNA integration</keyword>
<dbReference type="PANTHER" id="PTHR30349:SF64">
    <property type="entry name" value="PROPHAGE INTEGRASE INTD-RELATED"/>
    <property type="match status" value="1"/>
</dbReference>
<evidence type="ECO:0000256" key="1">
    <source>
        <dbReference type="ARBA" id="ARBA00008857"/>
    </source>
</evidence>
<sequence>MATVRKLPNGRWQARYRATPGGRQFTKTTTRKVDAQTWLDGELAKLTTGTWTDPGDRKQSVSAWCDEWLKGYATRRESTVRQAKVHVARIKDEFGEMTLAQIRPSHVKAWCARLIADEHESSYVYALHGRLSQILGDAVHDGVLARNPCSRRTSPPMGKQRPYVATTAQVWGLYDAMPKRYRVAILLGAFAGLRVSEACGLRVADVVFLKREIRPAVQYPAAPLKTAMSKTTIPVSDTLVSALSQQVARWPGEWILTDDFGGQVGPWKLERAFRTARGKVEGLPDGFRYQDLRHYFASLLISSGADVKVVQHRLRHASATTTLNTYSHLWPDTDESTRTAVEAVLVDRTEEFLRNEEVVN</sequence>
<dbReference type="InterPro" id="IPR004107">
    <property type="entry name" value="Integrase_SAM-like_N"/>
</dbReference>
<evidence type="ECO:0000256" key="4">
    <source>
        <dbReference type="ARBA" id="ARBA00023172"/>
    </source>
</evidence>
<dbReference type="PROSITE" id="PS51898">
    <property type="entry name" value="TYR_RECOMBINASE"/>
    <property type="match status" value="1"/>
</dbReference>
<comment type="similarity">
    <text evidence="1">Belongs to the 'phage' integrase family.</text>
</comment>
<dbReference type="Pfam" id="PF26003">
    <property type="entry name" value="Integrase_N_phage"/>
    <property type="match status" value="1"/>
</dbReference>
<evidence type="ECO:0000313" key="7">
    <source>
        <dbReference type="Proteomes" id="UP000243528"/>
    </source>
</evidence>
<dbReference type="Gene3D" id="1.10.443.10">
    <property type="entry name" value="Intergrase catalytic core"/>
    <property type="match status" value="1"/>
</dbReference>